<dbReference type="Gene3D" id="2.30.30.100">
    <property type="match status" value="1"/>
</dbReference>
<protein>
    <submittedName>
        <fullName evidence="2">mRNA splicing protein</fullName>
    </submittedName>
</protein>
<organism evidence="2">
    <name type="scientific">Lotharella vacuolata</name>
    <dbReference type="NCBI Taxonomy" id="74820"/>
    <lineage>
        <taxon>Eukaryota</taxon>
        <taxon>Sar</taxon>
        <taxon>Rhizaria</taxon>
        <taxon>Cercozoa</taxon>
        <taxon>Chlorarachniophyceae</taxon>
        <taxon>Lotharella</taxon>
    </lineage>
</organism>
<reference evidence="2" key="1">
    <citation type="journal article" date="2015" name="Genome Biol. Evol.">
        <title>Nucleomorph Genome Sequences of Two Chlorarachniophytes, Amorphochlora amoebiformis and Lotharella vacuolata.</title>
        <authorList>
            <person name="Suzuki S."/>
            <person name="Shirato S."/>
            <person name="Hirakawa Y."/>
            <person name="Ishida K."/>
        </authorList>
    </citation>
    <scope>NUCLEOTIDE SEQUENCE</scope>
    <source>
        <strain evidence="2">CCMP240</strain>
    </source>
</reference>
<dbReference type="InterPro" id="IPR010920">
    <property type="entry name" value="LSM_dom_sf"/>
</dbReference>
<dbReference type="AlphaFoldDB" id="A0A0H5BHE2"/>
<evidence type="ECO:0000313" key="2">
    <source>
        <dbReference type="EMBL" id="BAS01641.1"/>
    </source>
</evidence>
<dbReference type="Pfam" id="PF01423">
    <property type="entry name" value="LSM"/>
    <property type="match status" value="1"/>
</dbReference>
<proteinExistence type="predicted"/>
<sequence>MQKLMTLPIVEYLILKNYIYKLLINDRKVTITSKKKKIFIGKLIGFDEYMNLVLQNGKFKDINFKEYDFFDYIIIKGHEITEIFSY</sequence>
<dbReference type="InterPro" id="IPR001163">
    <property type="entry name" value="Sm_dom_euk/arc"/>
</dbReference>
<accession>A0A0H5BHE2</accession>
<keyword evidence="2" id="KW-0542">Nucleomorph</keyword>
<name>A0A0H5BHE2_9EUKA</name>
<geneLocation type="nucleomorph" evidence="2"/>
<evidence type="ECO:0000259" key="1">
    <source>
        <dbReference type="SMART" id="SM00651"/>
    </source>
</evidence>
<dbReference type="SMART" id="SM00651">
    <property type="entry name" value="Sm"/>
    <property type="match status" value="1"/>
</dbReference>
<feature type="domain" description="Sm" evidence="1">
    <location>
        <begin position="13"/>
        <end position="85"/>
    </location>
</feature>
<dbReference type="SUPFAM" id="SSF50182">
    <property type="entry name" value="Sm-like ribonucleoproteins"/>
    <property type="match status" value="1"/>
</dbReference>
<gene>
    <name evidence="2" type="primary">snRNPE-2</name>
</gene>
<dbReference type="EMBL" id="AB996601">
    <property type="protein sequence ID" value="BAS01641.1"/>
    <property type="molecule type" value="Genomic_DNA"/>
</dbReference>